<feature type="domain" description="FAM91 N-terminal" evidence="3">
    <location>
        <begin position="1"/>
        <end position="236"/>
    </location>
</feature>
<keyword evidence="6" id="KW-1185">Reference proteome</keyword>
<dbReference type="EMBL" id="LT934115">
    <property type="protein sequence ID" value="VAH60836.1"/>
    <property type="molecule type" value="Genomic_DNA"/>
</dbReference>
<feature type="region of interest" description="Disordered" evidence="2">
    <location>
        <begin position="713"/>
        <end position="735"/>
    </location>
</feature>
<proteinExistence type="inferred from homology"/>
<dbReference type="PANTHER" id="PTHR28441">
    <property type="entry name" value="PROTEIN FAM91A1"/>
    <property type="match status" value="1"/>
</dbReference>
<evidence type="ECO:0000259" key="3">
    <source>
        <dbReference type="Pfam" id="PF14647"/>
    </source>
</evidence>
<feature type="region of interest" description="Disordered" evidence="2">
    <location>
        <begin position="760"/>
        <end position="796"/>
    </location>
</feature>
<evidence type="ECO:0000313" key="5">
    <source>
        <dbReference type="EMBL" id="VAH60836.1"/>
    </source>
</evidence>
<evidence type="ECO:0000256" key="2">
    <source>
        <dbReference type="SAM" id="MobiDB-lite"/>
    </source>
</evidence>
<accession>A0A9R0VJ00</accession>
<dbReference type="InterPro" id="IPR028091">
    <property type="entry name" value="FAM91_N_dom"/>
</dbReference>
<name>A0A9R0VJ00_TRITD</name>
<feature type="domain" description="FAM91 C-terminal" evidence="4">
    <location>
        <begin position="400"/>
        <end position="620"/>
    </location>
</feature>
<feature type="domain" description="FAM91 C-terminal" evidence="4">
    <location>
        <begin position="246"/>
        <end position="326"/>
    </location>
</feature>
<evidence type="ECO:0000259" key="4">
    <source>
        <dbReference type="Pfam" id="PF14648"/>
    </source>
</evidence>
<feature type="compositionally biased region" description="Basic and acidic residues" evidence="2">
    <location>
        <begin position="771"/>
        <end position="796"/>
    </location>
</feature>
<reference evidence="5 6" key="1">
    <citation type="submission" date="2017-09" db="EMBL/GenBank/DDBJ databases">
        <authorList>
            <consortium name="International Durum Wheat Genome Sequencing Consortium (IDWGSC)"/>
            <person name="Milanesi L."/>
        </authorList>
    </citation>
    <scope>NUCLEOTIDE SEQUENCE [LARGE SCALE GENOMIC DNA]</scope>
    <source>
        <strain evidence="6">cv. Svevo</strain>
    </source>
</reference>
<comment type="similarity">
    <text evidence="1">Belongs to the FAM91 family.</text>
</comment>
<feature type="domain" description="FAM91 C-terminal" evidence="4">
    <location>
        <begin position="624"/>
        <end position="690"/>
    </location>
</feature>
<evidence type="ECO:0000256" key="1">
    <source>
        <dbReference type="ARBA" id="ARBA00010319"/>
    </source>
</evidence>
<evidence type="ECO:0000313" key="6">
    <source>
        <dbReference type="Proteomes" id="UP000324705"/>
    </source>
</evidence>
<protein>
    <recommendedName>
        <fullName evidence="7">Protein FAM91A1</fullName>
    </recommendedName>
</protein>
<organism evidence="5 6">
    <name type="scientific">Triticum turgidum subsp. durum</name>
    <name type="common">Durum wheat</name>
    <name type="synonym">Triticum durum</name>
    <dbReference type="NCBI Taxonomy" id="4567"/>
    <lineage>
        <taxon>Eukaryota</taxon>
        <taxon>Viridiplantae</taxon>
        <taxon>Streptophyta</taxon>
        <taxon>Embryophyta</taxon>
        <taxon>Tracheophyta</taxon>
        <taxon>Spermatophyta</taxon>
        <taxon>Magnoliopsida</taxon>
        <taxon>Liliopsida</taxon>
        <taxon>Poales</taxon>
        <taxon>Poaceae</taxon>
        <taxon>BOP clade</taxon>
        <taxon>Pooideae</taxon>
        <taxon>Triticodae</taxon>
        <taxon>Triticeae</taxon>
        <taxon>Triticinae</taxon>
        <taxon>Triticum</taxon>
    </lineage>
</organism>
<dbReference type="InterPro" id="IPR039199">
    <property type="entry name" value="FAM91"/>
</dbReference>
<dbReference type="PANTHER" id="PTHR28441:SF2">
    <property type="entry name" value="PROTEIN FAM91A1"/>
    <property type="match status" value="1"/>
</dbReference>
<dbReference type="Proteomes" id="UP000324705">
    <property type="component" value="Chromosome 3A"/>
</dbReference>
<dbReference type="InterPro" id="IPR028097">
    <property type="entry name" value="FAM91_C_dom"/>
</dbReference>
<gene>
    <name evidence="5" type="ORF">TRITD_3Av1G118770</name>
</gene>
<sequence>MMRYLRRNLALYPYHLADYICRVLRISPFRYYCDILFETMKNEQPYDSIPNFTAADALRLTGIGRNEFIDIMNKCRSKKLMWKLNKSIAKDLLPTQPVDFPVEPWWGVCLVNFTLEEFKKLSEEETATIDKICKEEANSYILFDMKIIDDLYKRGLVYFDVPVYTDDRFKVSRLEGFVSNKDQSYEDPIEELLYAVFVVSSANATVAELAATLQADLYQLQAAASFACRLGWAVKLVDGDSVFKDEGLKSHAVTLYEAGKLGDSCIAELCSDLASLEGKKFEGVLEEFANHAFSLRWSLECLKSGGVSTDDSTDKDGETKTPTNLLHENVTAYLANANIEDRAEDGLGKVPQHNCSTGVLDNKDENISSVSMGLPERGENMVRIEAQNDSTGTNVLMIKRKYTVDVLRCESLASLAPATLERLFLRDYDIIVSMVPLPSSSVLPGPSGTIHFGPPSYSAMTPWMKLVLYTAGHSGPLSAVFLKGQRFRLLPEPLAGCEKALLWSWDGSMVGGLGGKFEGNLVKGNLLLHCLNSMLKQSAVLVQPLRIDDLNASGSLVTVDIPLPLKNDDHSIASVVAQANLPKEQVFNLTSVLKDLSSKFQLTTLGYLRLLRLNNLVESDKFHPENASYQWVPLSLEFGIPLFNPNLCERICERVVASRILQKDDLTEHYDVMQNVRRRLRELCSEYQATGPVAKLYNKRGSSRDLPRTLINSISSRWDPANDPSAPTNTRTPSEHERLKLAVRQRCGTEVVGFDGRTVRSYSLSPEQEEATTKHISDEQSSTHEGKPDQEDAHSKDVTLPGLNLIFDGVELHPFDIGACLQARQPLWLIAEASTVSSTLI</sequence>
<dbReference type="Pfam" id="PF14647">
    <property type="entry name" value="FAM91_N"/>
    <property type="match status" value="1"/>
</dbReference>
<dbReference type="AlphaFoldDB" id="A0A9R0VJ00"/>
<dbReference type="Gramene" id="TRITD3Av1G118770.7">
    <property type="protein sequence ID" value="TRITD3Av1G118770.7"/>
    <property type="gene ID" value="TRITD3Av1G118770"/>
</dbReference>
<evidence type="ECO:0008006" key="7">
    <source>
        <dbReference type="Google" id="ProtNLM"/>
    </source>
</evidence>
<dbReference type="Pfam" id="PF14648">
    <property type="entry name" value="FAM91_C"/>
    <property type="match status" value="3"/>
</dbReference>